<dbReference type="EMBL" id="CP036150">
    <property type="protein sequence ID" value="QEN08212.1"/>
    <property type="molecule type" value="Genomic_DNA"/>
</dbReference>
<dbReference type="KEGG" id="ock:EXM22_09515"/>
<proteinExistence type="inferred from homology"/>
<dbReference type="GO" id="GO:0016020">
    <property type="term" value="C:membrane"/>
    <property type="evidence" value="ECO:0007669"/>
    <property type="project" value="InterPro"/>
</dbReference>
<dbReference type="AlphaFoldDB" id="A0A5C1QQ00"/>
<keyword evidence="5" id="KW-0812">Transmembrane</keyword>
<dbReference type="Gene3D" id="2.40.50.100">
    <property type="match status" value="1"/>
</dbReference>
<evidence type="ECO:0000256" key="1">
    <source>
        <dbReference type="ARBA" id="ARBA00004196"/>
    </source>
</evidence>
<keyword evidence="5" id="KW-1133">Transmembrane helix</keyword>
<evidence type="ECO:0000313" key="7">
    <source>
        <dbReference type="EMBL" id="QEN08212.1"/>
    </source>
</evidence>
<gene>
    <name evidence="7" type="ORF">EXM22_09515</name>
</gene>
<dbReference type="Gene3D" id="2.40.30.170">
    <property type="match status" value="1"/>
</dbReference>
<protein>
    <submittedName>
        <fullName evidence="7">Efflux RND transporter periplasmic adaptor subunit</fullName>
    </submittedName>
</protein>
<feature type="coiled-coil region" evidence="4">
    <location>
        <begin position="153"/>
        <end position="275"/>
    </location>
</feature>
<evidence type="ECO:0000256" key="3">
    <source>
        <dbReference type="ARBA" id="ARBA00023054"/>
    </source>
</evidence>
<dbReference type="NCBIfam" id="TIGR01730">
    <property type="entry name" value="RND_mfp"/>
    <property type="match status" value="1"/>
</dbReference>
<reference evidence="7 8" key="1">
    <citation type="submission" date="2019-02" db="EMBL/GenBank/DDBJ databases">
        <title>Complete Genome Sequence and Methylome Analysis of free living Spirochaetas.</title>
        <authorList>
            <person name="Fomenkov A."/>
            <person name="Dubinina G."/>
            <person name="Leshcheva N."/>
            <person name="Mikheeva N."/>
            <person name="Grabovich M."/>
            <person name="Vincze T."/>
            <person name="Roberts R.J."/>
        </authorList>
    </citation>
    <scope>NUCLEOTIDE SEQUENCE [LARGE SCALE GENOMIC DNA]</scope>
    <source>
        <strain evidence="7 8">K2</strain>
    </source>
</reference>
<keyword evidence="5" id="KW-0472">Membrane</keyword>
<feature type="transmembrane region" description="Helical" evidence="5">
    <location>
        <begin position="57"/>
        <end position="76"/>
    </location>
</feature>
<comment type="subcellular location">
    <subcellularLocation>
        <location evidence="1">Cell envelope</location>
    </subcellularLocation>
</comment>
<name>A0A5C1QQ00_9SPIO</name>
<comment type="similarity">
    <text evidence="2">Belongs to the membrane fusion protein (MFP) (TC 8.A.1) family.</text>
</comment>
<dbReference type="InterPro" id="IPR006143">
    <property type="entry name" value="RND_pump_MFP"/>
</dbReference>
<organism evidence="7 8">
    <name type="scientific">Oceanispirochaeta crateris</name>
    <dbReference type="NCBI Taxonomy" id="2518645"/>
    <lineage>
        <taxon>Bacteria</taxon>
        <taxon>Pseudomonadati</taxon>
        <taxon>Spirochaetota</taxon>
        <taxon>Spirochaetia</taxon>
        <taxon>Spirochaetales</taxon>
        <taxon>Spirochaetaceae</taxon>
        <taxon>Oceanispirochaeta</taxon>
    </lineage>
</organism>
<evidence type="ECO:0000256" key="5">
    <source>
        <dbReference type="SAM" id="Phobius"/>
    </source>
</evidence>
<evidence type="ECO:0000256" key="2">
    <source>
        <dbReference type="ARBA" id="ARBA00009477"/>
    </source>
</evidence>
<dbReference type="Gene3D" id="2.40.420.20">
    <property type="match status" value="1"/>
</dbReference>
<dbReference type="InterPro" id="IPR058637">
    <property type="entry name" value="YknX-like_C"/>
</dbReference>
<dbReference type="Pfam" id="PF25989">
    <property type="entry name" value="YknX_C"/>
    <property type="match status" value="1"/>
</dbReference>
<accession>A0A5C1QQ00</accession>
<dbReference type="Proteomes" id="UP000324209">
    <property type="component" value="Chromosome"/>
</dbReference>
<dbReference type="OrthoDB" id="1957187at2"/>
<evidence type="ECO:0000259" key="6">
    <source>
        <dbReference type="Pfam" id="PF25989"/>
    </source>
</evidence>
<sequence>MTHILHILHFFYTALTKEIPRKNRVFTEEIFMSVEKKIIQMDDVTPKSSKEKKKRKVLTGLSILVLILGICGFFWFSAQPETFTVKDYESAQVRSGQFISTTEASGTVILPTQVEIVSPVEGYAEELYVDEGDVVTPQDVLAVLNVPDLDDDFNELSLSLVQARIELESLENSSVYTIQALERTISRLDADILEAEADVQTYKELASLKSSRQSDYEDALDVLEDLIEQREDSQATLDEAISSGLIDKRKQQAAINQLEVELAIVLQDIEETKIKSPIAGEVLSINETLAIKSSLIEQSDSLFIVADRSDVYIDFDVYEQYAGLLDEGGEMTVTIGTNTMKASIIKIGKIATMDTDGLSAMISVRAKPETELTLTPGASAVASITLEVQDNVLLLPRGAWLTTGNQKYVYLIQGNKAVKTKVTLGEIQGNDVEILQGLSAGDEIITGSYQSYIDMDEITLK</sequence>
<dbReference type="PANTHER" id="PTHR32347">
    <property type="entry name" value="EFFLUX SYSTEM COMPONENT YKNX-RELATED"/>
    <property type="match status" value="1"/>
</dbReference>
<dbReference type="GO" id="GO:0022857">
    <property type="term" value="F:transmembrane transporter activity"/>
    <property type="evidence" value="ECO:0007669"/>
    <property type="project" value="InterPro"/>
</dbReference>
<dbReference type="InterPro" id="IPR050465">
    <property type="entry name" value="UPF0194_transport"/>
</dbReference>
<evidence type="ECO:0000313" key="8">
    <source>
        <dbReference type="Proteomes" id="UP000324209"/>
    </source>
</evidence>
<keyword evidence="3 4" id="KW-0175">Coiled coil</keyword>
<keyword evidence="8" id="KW-1185">Reference proteome</keyword>
<feature type="domain" description="YknX-like C-terminal permuted SH3-like" evidence="6">
    <location>
        <begin position="393"/>
        <end position="448"/>
    </location>
</feature>
<dbReference type="PANTHER" id="PTHR32347:SF14">
    <property type="entry name" value="EFFLUX SYSTEM COMPONENT YKNX-RELATED"/>
    <property type="match status" value="1"/>
</dbReference>
<evidence type="ECO:0000256" key="4">
    <source>
        <dbReference type="SAM" id="Coils"/>
    </source>
</evidence>
<dbReference type="GO" id="GO:0030313">
    <property type="term" value="C:cell envelope"/>
    <property type="evidence" value="ECO:0007669"/>
    <property type="project" value="UniProtKB-SubCell"/>
</dbReference>